<evidence type="ECO:0000256" key="9">
    <source>
        <dbReference type="SAM" id="SignalP"/>
    </source>
</evidence>
<keyword evidence="12" id="KW-1185">Reference proteome</keyword>
<dbReference type="Pfam" id="PF05572">
    <property type="entry name" value="Peptidase_M43"/>
    <property type="match status" value="1"/>
</dbReference>
<keyword evidence="3" id="KW-0479">Metal-binding</keyword>
<dbReference type="Gene3D" id="3.40.390.10">
    <property type="entry name" value="Collagenase (Catalytic Domain)"/>
    <property type="match status" value="1"/>
</dbReference>
<evidence type="ECO:0000256" key="1">
    <source>
        <dbReference type="ARBA" id="ARBA00008721"/>
    </source>
</evidence>
<reference evidence="11" key="1">
    <citation type="submission" date="2020-11" db="EMBL/GenBank/DDBJ databases">
        <authorList>
            <consortium name="DOE Joint Genome Institute"/>
            <person name="Ahrendt S."/>
            <person name="Riley R."/>
            <person name="Andreopoulos W."/>
            <person name="Labutti K."/>
            <person name="Pangilinan J."/>
            <person name="Ruiz-Duenas F.J."/>
            <person name="Barrasa J.M."/>
            <person name="Sanchez-Garcia M."/>
            <person name="Camarero S."/>
            <person name="Miyauchi S."/>
            <person name="Serrano A."/>
            <person name="Linde D."/>
            <person name="Babiker R."/>
            <person name="Drula E."/>
            <person name="Ayuso-Fernandez I."/>
            <person name="Pacheco R."/>
            <person name="Padilla G."/>
            <person name="Ferreira P."/>
            <person name="Barriuso J."/>
            <person name="Kellner H."/>
            <person name="Castanera R."/>
            <person name="Alfaro M."/>
            <person name="Ramirez L."/>
            <person name="Pisabarro A.G."/>
            <person name="Kuo A."/>
            <person name="Tritt A."/>
            <person name="Lipzen A."/>
            <person name="He G."/>
            <person name="Yan M."/>
            <person name="Ng V."/>
            <person name="Cullen D."/>
            <person name="Martin F."/>
            <person name="Rosso M.-N."/>
            <person name="Henrissat B."/>
            <person name="Hibbett D."/>
            <person name="Martinez A.T."/>
            <person name="Grigoriev I.V."/>
        </authorList>
    </citation>
    <scope>NUCLEOTIDE SEQUENCE</scope>
    <source>
        <strain evidence="11">MF-IS2</strain>
    </source>
</reference>
<evidence type="ECO:0000256" key="6">
    <source>
        <dbReference type="ARBA" id="ARBA00022833"/>
    </source>
</evidence>
<feature type="chain" id="PRO_5040424648" evidence="9">
    <location>
        <begin position="22"/>
        <end position="288"/>
    </location>
</feature>
<dbReference type="AlphaFoldDB" id="A0A9P5XK53"/>
<dbReference type="SUPFAM" id="SSF55486">
    <property type="entry name" value="Metalloproteases ('zincins'), catalytic domain"/>
    <property type="match status" value="1"/>
</dbReference>
<gene>
    <name evidence="11" type="ORF">P691DRAFT_133124</name>
</gene>
<dbReference type="PANTHER" id="PTHR47466">
    <property type="match status" value="1"/>
</dbReference>
<dbReference type="InterPro" id="IPR008754">
    <property type="entry name" value="Peptidase_M43"/>
</dbReference>
<dbReference type="EMBL" id="MU151066">
    <property type="protein sequence ID" value="KAF9452927.1"/>
    <property type="molecule type" value="Genomic_DNA"/>
</dbReference>
<keyword evidence="6" id="KW-0862">Zinc</keyword>
<evidence type="ECO:0000256" key="2">
    <source>
        <dbReference type="ARBA" id="ARBA00022670"/>
    </source>
</evidence>
<evidence type="ECO:0000256" key="4">
    <source>
        <dbReference type="ARBA" id="ARBA00022729"/>
    </source>
</evidence>
<dbReference type="CDD" id="cd04275">
    <property type="entry name" value="ZnMc_pappalysin_like"/>
    <property type="match status" value="1"/>
</dbReference>
<accession>A0A9P5XK53</accession>
<comment type="similarity">
    <text evidence="1">Belongs to the peptidase M43B family.</text>
</comment>
<keyword evidence="7" id="KW-0482">Metalloprotease</keyword>
<keyword evidence="4 9" id="KW-0732">Signal</keyword>
<evidence type="ECO:0000256" key="3">
    <source>
        <dbReference type="ARBA" id="ARBA00022723"/>
    </source>
</evidence>
<dbReference type="GO" id="GO:0046872">
    <property type="term" value="F:metal ion binding"/>
    <property type="evidence" value="ECO:0007669"/>
    <property type="project" value="UniProtKB-KW"/>
</dbReference>
<dbReference type="Proteomes" id="UP000807342">
    <property type="component" value="Unassembled WGS sequence"/>
</dbReference>
<proteinExistence type="inferred from homology"/>
<feature type="signal peptide" evidence="9">
    <location>
        <begin position="1"/>
        <end position="21"/>
    </location>
</feature>
<keyword evidence="2" id="KW-0645">Protease</keyword>
<feature type="domain" description="Peptidase M43 pregnancy-associated plasma-A" evidence="10">
    <location>
        <begin position="193"/>
        <end position="280"/>
    </location>
</feature>
<organism evidence="11 12">
    <name type="scientific">Macrolepiota fuliginosa MF-IS2</name>
    <dbReference type="NCBI Taxonomy" id="1400762"/>
    <lineage>
        <taxon>Eukaryota</taxon>
        <taxon>Fungi</taxon>
        <taxon>Dikarya</taxon>
        <taxon>Basidiomycota</taxon>
        <taxon>Agaricomycotina</taxon>
        <taxon>Agaricomycetes</taxon>
        <taxon>Agaricomycetidae</taxon>
        <taxon>Agaricales</taxon>
        <taxon>Agaricineae</taxon>
        <taxon>Agaricaceae</taxon>
        <taxon>Macrolepiota</taxon>
    </lineage>
</organism>
<sequence length="288" mass="30852">MCFISLTTLLITSLTLSVSLAQDGAGRTRACGTFISPEEIAAAETHFQGQRLSAAKNLTNVTTTLDVYFHIIAANQTIEGGWVPDDQISAQMDVLNQDYTGTGISWNHANTSRIISSEWFARVGPGSPEEQLLKTNFRKGNASALNVYTVGFQSGNGTGLLGYATFPFDYQSQPALDGVVMLHSSVPGGSAAPYNGGRTLTHEAGHWVGLYHTFQGGCTGVGDSVDDTPAEESPAFGCPAERDTCDRQGTDPINNFMDYTDDSCMTNFTPGQAARLQAQLHTYRGVVF</sequence>
<keyword evidence="8" id="KW-1015">Disulfide bond</keyword>
<keyword evidence="5" id="KW-0378">Hydrolase</keyword>
<evidence type="ECO:0000313" key="12">
    <source>
        <dbReference type="Proteomes" id="UP000807342"/>
    </source>
</evidence>
<comment type="caution">
    <text evidence="11">The sequence shown here is derived from an EMBL/GenBank/DDBJ whole genome shotgun (WGS) entry which is preliminary data.</text>
</comment>
<evidence type="ECO:0000256" key="5">
    <source>
        <dbReference type="ARBA" id="ARBA00022801"/>
    </source>
</evidence>
<evidence type="ECO:0000259" key="10">
    <source>
        <dbReference type="Pfam" id="PF05572"/>
    </source>
</evidence>
<dbReference type="InterPro" id="IPR024079">
    <property type="entry name" value="MetalloPept_cat_dom_sf"/>
</dbReference>
<evidence type="ECO:0000313" key="11">
    <source>
        <dbReference type="EMBL" id="KAF9452927.1"/>
    </source>
</evidence>
<name>A0A9P5XK53_9AGAR</name>
<dbReference type="GO" id="GO:0008237">
    <property type="term" value="F:metallopeptidase activity"/>
    <property type="evidence" value="ECO:0007669"/>
    <property type="project" value="UniProtKB-KW"/>
</dbReference>
<dbReference type="OrthoDB" id="536211at2759"/>
<evidence type="ECO:0000256" key="7">
    <source>
        <dbReference type="ARBA" id="ARBA00023049"/>
    </source>
</evidence>
<evidence type="ECO:0000256" key="8">
    <source>
        <dbReference type="ARBA" id="ARBA00023157"/>
    </source>
</evidence>
<dbReference type="PANTHER" id="PTHR47466:SF1">
    <property type="entry name" value="METALLOPROTEASE MEP1 (AFU_ORTHOLOGUE AFUA_1G07730)-RELATED"/>
    <property type="match status" value="1"/>
</dbReference>
<dbReference type="GO" id="GO:0006508">
    <property type="term" value="P:proteolysis"/>
    <property type="evidence" value="ECO:0007669"/>
    <property type="project" value="UniProtKB-KW"/>
</dbReference>
<protein>
    <submittedName>
        <fullName evidence="11">Zincin</fullName>
    </submittedName>
</protein>